<dbReference type="EMBL" id="AP018228">
    <property type="protein sequence ID" value="BAY87612.1"/>
    <property type="molecule type" value="Genomic_DNA"/>
</dbReference>
<feature type="transmembrane region" description="Helical" evidence="1">
    <location>
        <begin position="59"/>
        <end position="75"/>
    </location>
</feature>
<sequence length="97" mass="11799">MIQLNRLRYYYFQYIIVMIGKIIDWFKKPDGFESLLENILFIFALIAIFIKWFEMNKNFLVFALLAFILIPSIKVDRKYKRIIVSSLILYMFVMNII</sequence>
<keyword evidence="2" id="KW-0614">Plasmid</keyword>
<keyword evidence="1" id="KW-0812">Transmembrane</keyword>
<evidence type="ECO:0000313" key="2">
    <source>
        <dbReference type="EMBL" id="BAY87612.1"/>
    </source>
</evidence>
<evidence type="ECO:0000256" key="1">
    <source>
        <dbReference type="SAM" id="Phobius"/>
    </source>
</evidence>
<reference evidence="2 3" key="1">
    <citation type="submission" date="2017-06" db="EMBL/GenBank/DDBJ databases">
        <title>Genome sequencing of cyanobaciteial culture collection at National Institute for Environmental Studies (NIES).</title>
        <authorList>
            <person name="Hirose Y."/>
            <person name="Shimura Y."/>
            <person name="Fujisawa T."/>
            <person name="Nakamura Y."/>
            <person name="Kawachi M."/>
        </authorList>
    </citation>
    <scope>NUCLEOTIDE SEQUENCE [LARGE SCALE GENOMIC DNA]</scope>
    <source>
        <strain evidence="2 3">NIES-267</strain>
        <plasmid evidence="3">Plasmid1 dna</plasmid>
    </source>
</reference>
<feature type="transmembrane region" description="Helical" evidence="1">
    <location>
        <begin position="35"/>
        <end position="53"/>
    </location>
</feature>
<geneLocation type="plasmid" evidence="3">
    <name>Plasmid1 dna</name>
</geneLocation>
<name>A0A1Z4M2A4_9CYAN</name>
<keyword evidence="1" id="KW-1133">Transmembrane helix</keyword>
<organism evidence="2 3">
    <name type="scientific">Calothrix parasitica NIES-267</name>
    <dbReference type="NCBI Taxonomy" id="1973488"/>
    <lineage>
        <taxon>Bacteria</taxon>
        <taxon>Bacillati</taxon>
        <taxon>Cyanobacteriota</taxon>
        <taxon>Cyanophyceae</taxon>
        <taxon>Nostocales</taxon>
        <taxon>Calotrichaceae</taxon>
        <taxon>Calothrix</taxon>
    </lineage>
</organism>
<dbReference type="AlphaFoldDB" id="A0A1Z4M2A4"/>
<keyword evidence="3" id="KW-1185">Reference proteome</keyword>
<keyword evidence="1" id="KW-0472">Membrane</keyword>
<proteinExistence type="predicted"/>
<accession>A0A1Z4M2A4</accession>
<feature type="transmembrane region" description="Helical" evidence="1">
    <location>
        <begin position="6"/>
        <end position="23"/>
    </location>
</feature>
<dbReference type="Proteomes" id="UP000218418">
    <property type="component" value="Plasmid plasmid1"/>
</dbReference>
<gene>
    <name evidence="2" type="ORF">NIES267_71360</name>
</gene>
<protein>
    <submittedName>
        <fullName evidence="2">Uncharacterized protein</fullName>
    </submittedName>
</protein>
<evidence type="ECO:0000313" key="3">
    <source>
        <dbReference type="Proteomes" id="UP000218418"/>
    </source>
</evidence>